<dbReference type="InterPro" id="IPR014001">
    <property type="entry name" value="Helicase_ATP-bd"/>
</dbReference>
<name>M1K7G7_ENCCN</name>
<dbReference type="GO" id="GO:0005634">
    <property type="term" value="C:nucleus"/>
    <property type="evidence" value="ECO:0007669"/>
    <property type="project" value="UniProtKB-SubCell"/>
</dbReference>
<dbReference type="GO" id="GO:0005524">
    <property type="term" value="F:ATP binding"/>
    <property type="evidence" value="ECO:0007669"/>
    <property type="project" value="UniProtKB-KW"/>
</dbReference>
<dbReference type="SUPFAM" id="SSF52540">
    <property type="entry name" value="P-loop containing nucleoside triphosphate hydrolases"/>
    <property type="match status" value="1"/>
</dbReference>
<dbReference type="Gene3D" id="1.10.3380.30">
    <property type="match status" value="1"/>
</dbReference>
<dbReference type="AlphaFoldDB" id="M1K7G7"/>
<dbReference type="PROSITE" id="PS51194">
    <property type="entry name" value="HELICASE_CTER"/>
    <property type="match status" value="1"/>
</dbReference>
<evidence type="ECO:0000256" key="6">
    <source>
        <dbReference type="ARBA" id="ARBA00022840"/>
    </source>
</evidence>
<dbReference type="GO" id="GO:0003723">
    <property type="term" value="F:RNA binding"/>
    <property type="evidence" value="ECO:0007669"/>
    <property type="project" value="InterPro"/>
</dbReference>
<dbReference type="SMART" id="SM01142">
    <property type="entry name" value="DSHCT"/>
    <property type="match status" value="1"/>
</dbReference>
<evidence type="ECO:0000256" key="2">
    <source>
        <dbReference type="ARBA" id="ARBA00010140"/>
    </source>
</evidence>
<dbReference type="GO" id="GO:0006401">
    <property type="term" value="P:RNA catabolic process"/>
    <property type="evidence" value="ECO:0007669"/>
    <property type="project" value="InterPro"/>
</dbReference>
<evidence type="ECO:0000256" key="4">
    <source>
        <dbReference type="ARBA" id="ARBA00022801"/>
    </source>
</evidence>
<dbReference type="GO" id="GO:0016787">
    <property type="term" value="F:hydrolase activity"/>
    <property type="evidence" value="ECO:0007669"/>
    <property type="project" value="UniProtKB-KW"/>
</dbReference>
<feature type="domain" description="Helicase C-terminal" evidence="9">
    <location>
        <begin position="313"/>
        <end position="481"/>
    </location>
</feature>
<dbReference type="VEuPathDB" id="MicrosporidiaDB:M970_040840"/>
<dbReference type="VEuPathDB" id="MicrosporidiaDB:AEWQ_040840"/>
<protein>
    <submittedName>
        <fullName evidence="10">Putative ATP-dependent RNA helicase</fullName>
    </submittedName>
</protein>
<dbReference type="SMART" id="SM00490">
    <property type="entry name" value="HELICc"/>
    <property type="match status" value="1"/>
</dbReference>
<feature type="domain" description="Helicase ATP-binding" evidence="8">
    <location>
        <begin position="79"/>
        <end position="235"/>
    </location>
</feature>
<dbReference type="PROSITE" id="PS51192">
    <property type="entry name" value="HELICASE_ATP_BIND_1"/>
    <property type="match status" value="1"/>
</dbReference>
<dbReference type="CDD" id="cd18795">
    <property type="entry name" value="SF2_C_Ski2"/>
    <property type="match status" value="1"/>
</dbReference>
<dbReference type="VEuPathDB" id="MicrosporidiaDB:AEWD_040850"/>
<accession>M1K7G7</accession>
<gene>
    <name evidence="10" type="ORF">ECU04_0910</name>
</gene>
<keyword evidence="7" id="KW-0539">Nucleus</keyword>
<dbReference type="VEuPathDB" id="MicrosporidiaDB:ECU04_0910"/>
<dbReference type="InterPro" id="IPR050699">
    <property type="entry name" value="RNA-DNA_Helicase"/>
</dbReference>
<reference evidence="10" key="1">
    <citation type="journal article" date="2013" name="Eukaryot. Cell">
        <title>Extremely Reduced Levels of Heterozygosity in the Vertebrate Pathogen Encephalitozoon cuniculi.</title>
        <authorList>
            <person name="Selman M."/>
            <person name="Sak B."/>
            <person name="Kvac M."/>
            <person name="Farinelli L."/>
            <person name="Weiss L.M."/>
            <person name="Corradi N."/>
        </authorList>
    </citation>
    <scope>NUCLEOTIDE SEQUENCE</scope>
</reference>
<dbReference type="GO" id="GO:0003724">
    <property type="term" value="F:RNA helicase activity"/>
    <property type="evidence" value="ECO:0007669"/>
    <property type="project" value="InterPro"/>
</dbReference>
<sequence>MIDDKYFDVFNDKSTLQAIAVPERLERRTTVTDRIDRNGTRHEAVVPVGAAYTPLPKQFCKPAAKNYLFELDDFQKISVCSLERDESVLVSAHTSSGKTVVAEYAIAMSLRSNQRVVYTSPIKALSNQKYRELLSEFSDVGLMTGDVTINPTASCLVMTTEILRNMLYRGGEVVREIHWIIFDEIHYMRDKERGVVWEETIILLPKHVRMVFLSATIPNALEFAEWISHIQSQVVHVVYTEKRVTPLVHYFRSNKLYKIKDAKFHKSNFLSAMRSIRKRNVGPREVGEAIGDASLPVVVFSFKRKDCERFAMKLDGRYLTDEEARTVQTIFTNAIMSLRKEDREIPIIQNILPLLMRGIGIHHSGLLPIIKEVVEILFQEGLLKVLFATETFSIGLNMPAKSVVFTALKKFDGEAMRLVSSGEYIQMSGRAGRRGIDSMGIVISIISEPITYKEASRLFSASSDNLVSAFRLTYNMLLNLMRVEGLDPLYLISRSFHHFQSYKKALAEEETLHSMYRRLEDIEPNETACLYRKREEKKVERGKRLVEAFGKYLKKGRVVDLFIPRNGPSITIRNAIVSKAREKVQCMVGTEEGVYMCSFPLHYIDCVYDIRVKLDVRVFTKSFEKIAVRDELDEEIEEIEGKILSMDPEWSFDFCVLCGKSSVGCLVSCSRELIDSEAVIVQMPENTKRYGESLEAARYPSTEMKSNMDGARAFFVNETLRQRYLEKLLELNSLKEIYHMRECKKMIEVLKKLEYCDDTTVLIKGRMACEISSGDELVLTEMIFNGDFAGIPVEHFVPLLSCIVFEEWDSDNFVLSDENKLYYRLLSDSVEKVCKVLKSCGIEIDPAAYLKRFSYELMDVVRMWVCGCTFISICSKTSIFEGSIIRTFKRLEELLRQLSSAARVIGNTELENMFALGIVKIKRDIVFANSLYI</sequence>
<keyword evidence="6" id="KW-0067">ATP-binding</keyword>
<dbReference type="InterPro" id="IPR016438">
    <property type="entry name" value="SKI2-like"/>
</dbReference>
<proteinExistence type="inferred from homology"/>
<dbReference type="Gene3D" id="3.40.50.300">
    <property type="entry name" value="P-loop containing nucleotide triphosphate hydrolases"/>
    <property type="match status" value="2"/>
</dbReference>
<evidence type="ECO:0000259" key="9">
    <source>
        <dbReference type="PROSITE" id="PS51194"/>
    </source>
</evidence>
<dbReference type="PANTHER" id="PTHR12131:SF7">
    <property type="entry name" value="EXOSOME RNA HELICASE MTR4"/>
    <property type="match status" value="1"/>
</dbReference>
<dbReference type="Pfam" id="PF00271">
    <property type="entry name" value="Helicase_C"/>
    <property type="match status" value="1"/>
</dbReference>
<dbReference type="EMBL" id="KC513606">
    <property type="protein sequence ID" value="AGE95202.1"/>
    <property type="molecule type" value="Genomic_DNA"/>
</dbReference>
<dbReference type="VEuPathDB" id="MicrosporidiaDB:AEWR_040840"/>
<dbReference type="InterPro" id="IPR027417">
    <property type="entry name" value="P-loop_NTPase"/>
</dbReference>
<dbReference type="InterPro" id="IPR012961">
    <property type="entry name" value="Ski2/MTR4_C"/>
</dbReference>
<comment type="subcellular location">
    <subcellularLocation>
        <location evidence="1">Nucleus</location>
    </subcellularLocation>
</comment>
<evidence type="ECO:0000313" key="10">
    <source>
        <dbReference type="EMBL" id="AGE95202.1"/>
    </source>
</evidence>
<dbReference type="GO" id="GO:0000460">
    <property type="term" value="P:maturation of 5.8S rRNA"/>
    <property type="evidence" value="ECO:0007669"/>
    <property type="project" value="TreeGrafter"/>
</dbReference>
<dbReference type="InterPro" id="IPR001650">
    <property type="entry name" value="Helicase_C-like"/>
</dbReference>
<dbReference type="PIRSF" id="PIRSF005198">
    <property type="entry name" value="Antiviral_helicase_SKI2"/>
    <property type="match status" value="1"/>
</dbReference>
<keyword evidence="4" id="KW-0378">Hydrolase</keyword>
<keyword evidence="3" id="KW-0547">Nucleotide-binding</keyword>
<dbReference type="SMART" id="SM00487">
    <property type="entry name" value="DEXDc"/>
    <property type="match status" value="1"/>
</dbReference>
<evidence type="ECO:0000259" key="8">
    <source>
        <dbReference type="PROSITE" id="PS51192"/>
    </source>
</evidence>
<dbReference type="Pfam" id="PF00270">
    <property type="entry name" value="DEAD"/>
    <property type="match status" value="1"/>
</dbReference>
<organism evidence="10">
    <name type="scientific">Encephalitozoon cuniculi</name>
    <name type="common">Microsporidian parasite</name>
    <dbReference type="NCBI Taxonomy" id="6035"/>
    <lineage>
        <taxon>Eukaryota</taxon>
        <taxon>Fungi</taxon>
        <taxon>Fungi incertae sedis</taxon>
        <taxon>Microsporidia</taxon>
        <taxon>Unikaryonidae</taxon>
        <taxon>Encephalitozoon</taxon>
    </lineage>
</organism>
<dbReference type="InterPro" id="IPR011545">
    <property type="entry name" value="DEAD/DEAH_box_helicase_dom"/>
</dbReference>
<dbReference type="FunFam" id="3.40.50.300:FF:000083">
    <property type="entry name" value="ATP-dependent RNA helicase DOB1"/>
    <property type="match status" value="1"/>
</dbReference>
<dbReference type="Pfam" id="PF08148">
    <property type="entry name" value="DSHCT"/>
    <property type="match status" value="1"/>
</dbReference>
<keyword evidence="5 10" id="KW-0347">Helicase</keyword>
<evidence type="ECO:0000256" key="1">
    <source>
        <dbReference type="ARBA" id="ARBA00004123"/>
    </source>
</evidence>
<dbReference type="PANTHER" id="PTHR12131">
    <property type="entry name" value="ATP-DEPENDENT RNA AND DNA HELICASE"/>
    <property type="match status" value="1"/>
</dbReference>
<evidence type="ECO:0000256" key="5">
    <source>
        <dbReference type="ARBA" id="ARBA00022806"/>
    </source>
</evidence>
<comment type="similarity">
    <text evidence="2">Belongs to the helicase family. SKI2 subfamily.</text>
</comment>
<evidence type="ECO:0000256" key="3">
    <source>
        <dbReference type="ARBA" id="ARBA00022741"/>
    </source>
</evidence>
<evidence type="ECO:0000256" key="7">
    <source>
        <dbReference type="ARBA" id="ARBA00023242"/>
    </source>
</evidence>